<dbReference type="PANTHER" id="PTHR43003">
    <property type="entry name" value="DNA-3-METHYLADENINE GLYCOSYLASE"/>
    <property type="match status" value="1"/>
</dbReference>
<dbReference type="Proteomes" id="UP001196843">
    <property type="component" value="Unassembled WGS sequence"/>
</dbReference>
<protein>
    <submittedName>
        <fullName evidence="4">DNA-3-methyladenine glycosylase 2 family protein</fullName>
    </submittedName>
</protein>
<dbReference type="SUPFAM" id="SSF48150">
    <property type="entry name" value="DNA-glycosylase"/>
    <property type="match status" value="1"/>
</dbReference>
<keyword evidence="2" id="KW-0234">DNA repair</keyword>
<comment type="caution">
    <text evidence="4">The sequence shown here is derived from an EMBL/GenBank/DDBJ whole genome shotgun (WGS) entry which is preliminary data.</text>
</comment>
<gene>
    <name evidence="4" type="ORF">JNB62_00900</name>
</gene>
<dbReference type="InterPro" id="IPR011257">
    <property type="entry name" value="DNA_glycosylase"/>
</dbReference>
<evidence type="ECO:0000256" key="3">
    <source>
        <dbReference type="SAM" id="MobiDB-lite"/>
    </source>
</evidence>
<evidence type="ECO:0000256" key="1">
    <source>
        <dbReference type="ARBA" id="ARBA00022763"/>
    </source>
</evidence>
<name>A0ABS7HIG9_9MICO</name>
<dbReference type="InterPro" id="IPR051912">
    <property type="entry name" value="Alkylbase_DNA_Glycosylase/TA"/>
</dbReference>
<feature type="compositionally biased region" description="Basic and acidic residues" evidence="3">
    <location>
        <begin position="28"/>
        <end position="44"/>
    </location>
</feature>
<evidence type="ECO:0000313" key="4">
    <source>
        <dbReference type="EMBL" id="MBW9092235.1"/>
    </source>
</evidence>
<keyword evidence="1" id="KW-0227">DNA damage</keyword>
<proteinExistence type="predicted"/>
<accession>A0ABS7HIG9</accession>
<dbReference type="RefSeq" id="WP_220298993.1">
    <property type="nucleotide sequence ID" value="NZ_JAEUAW010000001.1"/>
</dbReference>
<keyword evidence="5" id="KW-1185">Reference proteome</keyword>
<sequence length="339" mass="36792">MTTSLSRIPRSRDAGRFPAHTAASPAARDPRPAPERPLETEYRPRHPLDLRRTVLYQRHGAGDPTMTVSGSVIWRASRTPAGVATLAIRETHPGVVRAAAWGPGREWALAQLPALCGADDDATGFDASRHPLIADAHRRNPGLRLSRTDLVFDALVSAVFEQKVTGMQAFGAWRRVVTWCGERAPGPTPQPMFAPPTIEGWQHVPSWIWHRAGLEPPQSKTVVRAARRGDAIVSAVLAAEDGEAVDRVLVSQHGIGPWTSAETRIRALGDADAVSVGDFHLAHHVGYALAGARTDDDGMLALLAAWPGHRQRVIRLIGAGGAMEPRRAPRLHPEDHRAR</sequence>
<dbReference type="PANTHER" id="PTHR43003:SF6">
    <property type="entry name" value="DNA GLYCOSYLASE"/>
    <property type="match status" value="1"/>
</dbReference>
<reference evidence="4 5" key="1">
    <citation type="journal article" date="2021" name="MBio">
        <title>Poor Competitiveness of Bradyrhizobium in Pigeon Pea Root Colonization in Indian Soils.</title>
        <authorList>
            <person name="Chalasani D."/>
            <person name="Basu A."/>
            <person name="Pullabhotla S.V.S.R.N."/>
            <person name="Jorrin B."/>
            <person name="Neal A.L."/>
            <person name="Poole P.S."/>
            <person name="Podile A.R."/>
            <person name="Tkacz A."/>
        </authorList>
    </citation>
    <scope>NUCLEOTIDE SEQUENCE [LARGE SCALE GENOMIC DNA]</scope>
    <source>
        <strain evidence="4 5">HU14</strain>
    </source>
</reference>
<dbReference type="Gene3D" id="1.10.340.30">
    <property type="entry name" value="Hypothetical protein, domain 2"/>
    <property type="match status" value="1"/>
</dbReference>
<organism evidence="4 5">
    <name type="scientific">Microbacterium jejuense</name>
    <dbReference type="NCBI Taxonomy" id="1263637"/>
    <lineage>
        <taxon>Bacteria</taxon>
        <taxon>Bacillati</taxon>
        <taxon>Actinomycetota</taxon>
        <taxon>Actinomycetes</taxon>
        <taxon>Micrococcales</taxon>
        <taxon>Microbacteriaceae</taxon>
        <taxon>Microbacterium</taxon>
    </lineage>
</organism>
<dbReference type="EMBL" id="JAEUAW010000001">
    <property type="protein sequence ID" value="MBW9092235.1"/>
    <property type="molecule type" value="Genomic_DNA"/>
</dbReference>
<evidence type="ECO:0000256" key="2">
    <source>
        <dbReference type="ARBA" id="ARBA00023204"/>
    </source>
</evidence>
<feature type="region of interest" description="Disordered" evidence="3">
    <location>
        <begin position="1"/>
        <end position="44"/>
    </location>
</feature>
<evidence type="ECO:0000313" key="5">
    <source>
        <dbReference type="Proteomes" id="UP001196843"/>
    </source>
</evidence>